<dbReference type="PANTHER" id="PTHR31964:SF113">
    <property type="entry name" value="USPA DOMAIN-CONTAINING PROTEIN"/>
    <property type="match status" value="1"/>
</dbReference>
<gene>
    <name evidence="3" type="ORF">MESMUL_14630</name>
</gene>
<comment type="caution">
    <text evidence="3">The sequence shown here is derived from an EMBL/GenBank/DDBJ whole genome shotgun (WGS) entry which is preliminary data.</text>
</comment>
<dbReference type="CDD" id="cd00293">
    <property type="entry name" value="USP-like"/>
    <property type="match status" value="1"/>
</dbReference>
<name>A0A388SF67_9BURK</name>
<dbReference type="Pfam" id="PF00582">
    <property type="entry name" value="Usp"/>
    <property type="match status" value="2"/>
</dbReference>
<organism evidence="3 4">
    <name type="scientific">Mesosutterella multiformis</name>
    <dbReference type="NCBI Taxonomy" id="2259133"/>
    <lineage>
        <taxon>Bacteria</taxon>
        <taxon>Pseudomonadati</taxon>
        <taxon>Pseudomonadota</taxon>
        <taxon>Betaproteobacteria</taxon>
        <taxon>Burkholderiales</taxon>
        <taxon>Sutterellaceae</taxon>
        <taxon>Mesosutterella</taxon>
    </lineage>
</organism>
<feature type="domain" description="UspA" evidence="2">
    <location>
        <begin position="150"/>
        <end position="296"/>
    </location>
</feature>
<comment type="similarity">
    <text evidence="1">Belongs to the universal stress protein A family.</text>
</comment>
<accession>A0A388SF67</accession>
<protein>
    <submittedName>
        <fullName evidence="3">Universal stress protein</fullName>
    </submittedName>
</protein>
<dbReference type="Gene3D" id="3.40.50.620">
    <property type="entry name" value="HUPs"/>
    <property type="match status" value="2"/>
</dbReference>
<dbReference type="Proteomes" id="UP000266091">
    <property type="component" value="Unassembled WGS sequence"/>
</dbReference>
<dbReference type="AlphaFoldDB" id="A0A388SF67"/>
<dbReference type="PRINTS" id="PR01438">
    <property type="entry name" value="UNVRSLSTRESS"/>
</dbReference>
<dbReference type="OrthoDB" id="9792500at2"/>
<evidence type="ECO:0000256" key="1">
    <source>
        <dbReference type="ARBA" id="ARBA00008791"/>
    </source>
</evidence>
<dbReference type="SUPFAM" id="SSF52402">
    <property type="entry name" value="Adenine nucleotide alpha hydrolases-like"/>
    <property type="match status" value="2"/>
</dbReference>
<sequence length="305" mass="33195">MKILLPVDNSPLSEHAVSFVASRASLLGENPEVTLFNVQTPFSNRSALLGQEKIDAYYHAAEEKAFGEARKKLSMAGISVRERTAVGNPAEMIAEEADKIHPDLIVMGSRGRGRIAEMLLGSVTTGVLARTRVPILILRGDKAPEGKELKIGLAVDGSAYSEAAARYVVRHRHLFGPGNPFTVFTVVNDYSGHDYSMLYAMTEGRLTGDEAEKLEAEEFDEAMRSIRPIFQEADVPVKEVCLHGNPSEQISEFAKSQQFDLLIMGSHGYNKFESAVLGSVAAHVLAATTIPVMVIRTAARLGDRP</sequence>
<evidence type="ECO:0000313" key="3">
    <source>
        <dbReference type="EMBL" id="GBO94109.1"/>
    </source>
</evidence>
<dbReference type="RefSeq" id="WP_116270369.1">
    <property type="nucleotide sequence ID" value="NZ_BGZJ01000001.1"/>
</dbReference>
<dbReference type="InterPro" id="IPR006016">
    <property type="entry name" value="UspA"/>
</dbReference>
<dbReference type="EMBL" id="BGZJ01000001">
    <property type="protein sequence ID" value="GBO94109.1"/>
    <property type="molecule type" value="Genomic_DNA"/>
</dbReference>
<evidence type="ECO:0000313" key="4">
    <source>
        <dbReference type="Proteomes" id="UP000266091"/>
    </source>
</evidence>
<dbReference type="PANTHER" id="PTHR31964">
    <property type="entry name" value="ADENINE NUCLEOTIDE ALPHA HYDROLASES-LIKE SUPERFAMILY PROTEIN"/>
    <property type="match status" value="1"/>
</dbReference>
<dbReference type="CDD" id="cd23659">
    <property type="entry name" value="USP_At3g01520-like"/>
    <property type="match status" value="1"/>
</dbReference>
<proteinExistence type="inferred from homology"/>
<dbReference type="InterPro" id="IPR006015">
    <property type="entry name" value="Universal_stress_UspA"/>
</dbReference>
<keyword evidence="4" id="KW-1185">Reference proteome</keyword>
<reference evidence="3 4" key="1">
    <citation type="journal article" date="2018" name="Int. J. Syst. Evol. Microbiol.">
        <title>Mesosutterella multiformis gen. nov., sp. nov., a member of the family Sutterellaceae and Sutterella megalosphaeroides sp. nov., isolated from human faeces.</title>
        <authorList>
            <person name="Sakamoto M."/>
            <person name="Ikeyama N."/>
            <person name="Kunihiro T."/>
            <person name="Iino T."/>
            <person name="Yuki M."/>
            <person name="Ohkuma M."/>
        </authorList>
    </citation>
    <scope>NUCLEOTIDE SEQUENCE [LARGE SCALE GENOMIC DNA]</scope>
    <source>
        <strain evidence="3 4">4NBBH2</strain>
    </source>
</reference>
<evidence type="ECO:0000259" key="2">
    <source>
        <dbReference type="Pfam" id="PF00582"/>
    </source>
</evidence>
<dbReference type="InterPro" id="IPR014729">
    <property type="entry name" value="Rossmann-like_a/b/a_fold"/>
</dbReference>
<feature type="domain" description="UspA" evidence="2">
    <location>
        <begin position="2"/>
        <end position="139"/>
    </location>
</feature>